<reference evidence="3 4" key="1">
    <citation type="journal article" date="2010" name="Stand. Genomic Sci.">
        <title>Non-contiguous finished genome sequence of Aminomonas paucivorans type strain (GLU-3).</title>
        <authorList>
            <person name="Pitluck S."/>
            <person name="Yasawong M."/>
            <person name="Held B."/>
            <person name="Lapidus A."/>
            <person name="Nolan M."/>
            <person name="Copeland A."/>
            <person name="Lucas S."/>
            <person name="Del Rio T.G."/>
            <person name="Tice H."/>
            <person name="Cheng J.F."/>
            <person name="Chertkov O."/>
            <person name="Goodwin L."/>
            <person name="Tapia R."/>
            <person name="Han C."/>
            <person name="Liolios K."/>
            <person name="Ivanova N."/>
            <person name="Mavromatis K."/>
            <person name="Ovchinnikova G."/>
            <person name="Pati A."/>
            <person name="Chen A."/>
            <person name="Palaniappan K."/>
            <person name="Land M."/>
            <person name="Hauser L."/>
            <person name="Chang Y.J."/>
            <person name="Jeffries C.D."/>
            <person name="Pukall R."/>
            <person name="Spring S."/>
            <person name="Rohde M."/>
            <person name="Sikorski J."/>
            <person name="Goker M."/>
            <person name="Woyke T."/>
            <person name="Bristow J."/>
            <person name="Eisen J.A."/>
            <person name="Markowitz V."/>
            <person name="Hugenholtz P."/>
            <person name="Kyrpides N.C."/>
            <person name="Klenk H.P."/>
        </authorList>
    </citation>
    <scope>NUCLEOTIDE SEQUENCE [LARGE SCALE GENOMIC DNA]</scope>
    <source>
        <strain evidence="3 4">DSM 12260</strain>
    </source>
</reference>
<feature type="compositionally biased region" description="Pro residues" evidence="1">
    <location>
        <begin position="79"/>
        <end position="100"/>
    </location>
</feature>
<dbReference type="EMBL" id="CM001022">
    <property type="protein sequence ID" value="EFQ23518.1"/>
    <property type="molecule type" value="Genomic_DNA"/>
</dbReference>
<evidence type="ECO:0000256" key="1">
    <source>
        <dbReference type="SAM" id="MobiDB-lite"/>
    </source>
</evidence>
<dbReference type="PaxDb" id="584708-Apau_1091"/>
<feature type="compositionally biased region" description="Basic and acidic residues" evidence="1">
    <location>
        <begin position="108"/>
        <end position="118"/>
    </location>
</feature>
<accession>E3CXF2</accession>
<keyword evidence="2" id="KW-0812">Transmembrane</keyword>
<dbReference type="HOGENOM" id="CLU_2068160_0_0_0"/>
<proteinExistence type="predicted"/>
<dbReference type="Proteomes" id="UP000005096">
    <property type="component" value="Chromosome"/>
</dbReference>
<dbReference type="RefSeq" id="WP_006300713.1">
    <property type="nucleotide sequence ID" value="NZ_CM001022.1"/>
</dbReference>
<feature type="region of interest" description="Disordered" evidence="1">
    <location>
        <begin position="78"/>
        <end position="118"/>
    </location>
</feature>
<gene>
    <name evidence="3" type="ORF">Apau_1091</name>
</gene>
<evidence type="ECO:0000313" key="4">
    <source>
        <dbReference type="Proteomes" id="UP000005096"/>
    </source>
</evidence>
<dbReference type="PROSITE" id="PS51257">
    <property type="entry name" value="PROKAR_LIPOPROTEIN"/>
    <property type="match status" value="1"/>
</dbReference>
<sequence length="118" mass="12607">MRRVPWWLWGLVFVLAFGGCGRGCLWGPGMMMAPGMGRSFGRFGPLPAMVALGVGAVVLGVGLWWLLERTFWHKYFPTQTPPPPMKTPSGAVPPPPPPKAVSPTAEGGEEKPGPEGPD</sequence>
<keyword evidence="2" id="KW-0472">Membrane</keyword>
<feature type="transmembrane region" description="Helical" evidence="2">
    <location>
        <begin position="46"/>
        <end position="67"/>
    </location>
</feature>
<dbReference type="STRING" id="584708.Apau_1091"/>
<evidence type="ECO:0000256" key="2">
    <source>
        <dbReference type="SAM" id="Phobius"/>
    </source>
</evidence>
<keyword evidence="2" id="KW-1133">Transmembrane helix</keyword>
<organism evidence="3 4">
    <name type="scientific">Aminomonas paucivorans DSM 12260</name>
    <dbReference type="NCBI Taxonomy" id="584708"/>
    <lineage>
        <taxon>Bacteria</taxon>
        <taxon>Thermotogati</taxon>
        <taxon>Synergistota</taxon>
        <taxon>Synergistia</taxon>
        <taxon>Synergistales</taxon>
        <taxon>Synergistaceae</taxon>
        <taxon>Aminomonas</taxon>
    </lineage>
</organism>
<name>E3CXF2_9BACT</name>
<keyword evidence="4" id="KW-1185">Reference proteome</keyword>
<protein>
    <recommendedName>
        <fullName evidence="5">Lipoprotein</fullName>
    </recommendedName>
</protein>
<evidence type="ECO:0008006" key="5">
    <source>
        <dbReference type="Google" id="ProtNLM"/>
    </source>
</evidence>
<dbReference type="AlphaFoldDB" id="E3CXF2"/>
<evidence type="ECO:0000313" key="3">
    <source>
        <dbReference type="EMBL" id="EFQ23518.1"/>
    </source>
</evidence>